<reference evidence="4" key="1">
    <citation type="submission" date="2021-08" db="EMBL/GenBank/DDBJ databases">
        <title>Genome of a novel bacterium of the phylum Verrucomicrobia, Oleiharenicola sp. KSB-15.</title>
        <authorList>
            <person name="Chung J.-H."/>
            <person name="Ahn J.-H."/>
            <person name="Yoon Y."/>
            <person name="Kim D.-Y."/>
            <person name="An S.-H."/>
            <person name="Park I."/>
            <person name="Yeon J."/>
        </authorList>
    </citation>
    <scope>NUCLEOTIDE SEQUENCE</scope>
    <source>
        <strain evidence="4">KSB-15</strain>
    </source>
</reference>
<dbReference type="SUPFAM" id="SSF53850">
    <property type="entry name" value="Periplasmic binding protein-like II"/>
    <property type="match status" value="1"/>
</dbReference>
<dbReference type="InterPro" id="IPR050490">
    <property type="entry name" value="Bact_solute-bd_prot1"/>
</dbReference>
<name>A0A8F9TT97_9BACT</name>
<evidence type="ECO:0000256" key="1">
    <source>
        <dbReference type="ARBA" id="ARBA00004418"/>
    </source>
</evidence>
<dbReference type="PANTHER" id="PTHR43649">
    <property type="entry name" value="ARABINOSE-BINDING PROTEIN-RELATED"/>
    <property type="match status" value="1"/>
</dbReference>
<keyword evidence="5" id="KW-1185">Reference proteome</keyword>
<dbReference type="EMBL" id="CP080507">
    <property type="protein sequence ID" value="QYM78645.1"/>
    <property type="molecule type" value="Genomic_DNA"/>
</dbReference>
<dbReference type="RefSeq" id="WP_220161749.1">
    <property type="nucleotide sequence ID" value="NZ_CP080507.1"/>
</dbReference>
<proteinExistence type="inferred from homology"/>
<dbReference type="Gene3D" id="3.40.190.10">
    <property type="entry name" value="Periplasmic binding protein-like II"/>
    <property type="match status" value="1"/>
</dbReference>
<dbReference type="KEGG" id="ole:K0B96_15275"/>
<evidence type="ECO:0000256" key="2">
    <source>
        <dbReference type="ARBA" id="ARBA00008520"/>
    </source>
</evidence>
<sequence>MPQPAFIVLAAAYLVSAAVVFRRTAAPTPPGQVTIRFSQWQLEGTVREALDAIIKRYEELNPHVKVERIDVPGSDTIYLPWVQTQMVGGTGPDLVEYVWAWPNIPRYFQPIDDEVVKPNPYNRGTPLEGVAWRDTNVDGMTNEDSFVKALNHYYAITVTSHIPRLVYNRAMLKTITGAETPPADYRAFLALCATTKRYAQTHGLTLSPLAMSKDSYAFVMYAIMSCELTGLAERLDFDHRLRITDLEAAGDYLRGDWSYNTPDVVAALHLLRELGDVSTPGFLQRTRDAALADFVNGRALMAVVPSWDASSLLQMCPFAIGAFRYPHPREDDPVYGRFTRGPFSEGPVLTGMGFYLNRTTKHRAEALDFLRFLTSQEGATLFTNISNWQPATIGVRPSNFAAQFTQETEGIGWGASFMGLTGTDALNYLRTQISKLWGEGGSVEAYRAAINAGVEGVIREDLRRLESAGRQNMCREDAVAAAKVELAPRDHPAEALPLATVMNEATLYQQRELLAQPRRQ</sequence>
<evidence type="ECO:0000313" key="5">
    <source>
        <dbReference type="Proteomes" id="UP000825051"/>
    </source>
</evidence>
<dbReference type="PANTHER" id="PTHR43649:SF29">
    <property type="entry name" value="OSMOPROTECTIVE COMPOUNDS-BINDING PROTEIN GGTB"/>
    <property type="match status" value="1"/>
</dbReference>
<comment type="subcellular location">
    <subcellularLocation>
        <location evidence="1">Periplasm</location>
    </subcellularLocation>
</comment>
<dbReference type="AlphaFoldDB" id="A0A8F9TT97"/>
<gene>
    <name evidence="4" type="ORF">K0B96_15275</name>
</gene>
<evidence type="ECO:0000313" key="4">
    <source>
        <dbReference type="EMBL" id="QYM78645.1"/>
    </source>
</evidence>
<dbReference type="Pfam" id="PF13416">
    <property type="entry name" value="SBP_bac_8"/>
    <property type="match status" value="1"/>
</dbReference>
<keyword evidence="3" id="KW-0813">Transport</keyword>
<evidence type="ECO:0000256" key="3">
    <source>
        <dbReference type="ARBA" id="ARBA00022448"/>
    </source>
</evidence>
<accession>A0A8F9TT97</accession>
<dbReference type="GO" id="GO:0042597">
    <property type="term" value="C:periplasmic space"/>
    <property type="evidence" value="ECO:0007669"/>
    <property type="project" value="UniProtKB-SubCell"/>
</dbReference>
<organism evidence="4 5">
    <name type="scientific">Horticoccus luteus</name>
    <dbReference type="NCBI Taxonomy" id="2862869"/>
    <lineage>
        <taxon>Bacteria</taxon>
        <taxon>Pseudomonadati</taxon>
        <taxon>Verrucomicrobiota</taxon>
        <taxon>Opitutia</taxon>
        <taxon>Opitutales</taxon>
        <taxon>Opitutaceae</taxon>
        <taxon>Horticoccus</taxon>
    </lineage>
</organism>
<comment type="similarity">
    <text evidence="2">Belongs to the bacterial solute-binding protein 1 family.</text>
</comment>
<protein>
    <submittedName>
        <fullName evidence="4">Extracellular solute-binding protein</fullName>
    </submittedName>
</protein>
<dbReference type="InterPro" id="IPR006059">
    <property type="entry name" value="SBP"/>
</dbReference>
<dbReference type="Proteomes" id="UP000825051">
    <property type="component" value="Chromosome"/>
</dbReference>